<feature type="compositionally biased region" description="Basic and acidic residues" evidence="1">
    <location>
        <begin position="66"/>
        <end position="85"/>
    </location>
</feature>
<feature type="compositionally biased region" description="Basic and acidic residues" evidence="1">
    <location>
        <begin position="23"/>
        <end position="36"/>
    </location>
</feature>
<protein>
    <submittedName>
        <fullName evidence="2">Uncharacterized protein</fullName>
    </submittedName>
</protein>
<name>A0A139HE73_9PEZI</name>
<dbReference type="Proteomes" id="UP000070133">
    <property type="component" value="Unassembled WGS sequence"/>
</dbReference>
<evidence type="ECO:0000313" key="2">
    <source>
        <dbReference type="EMBL" id="KXT00771.1"/>
    </source>
</evidence>
<keyword evidence="3" id="KW-1185">Reference proteome</keyword>
<evidence type="ECO:0000256" key="1">
    <source>
        <dbReference type="SAM" id="MobiDB-lite"/>
    </source>
</evidence>
<dbReference type="EMBL" id="LFZN01000067">
    <property type="protein sequence ID" value="KXT00771.1"/>
    <property type="molecule type" value="Genomic_DNA"/>
</dbReference>
<feature type="region of interest" description="Disordered" evidence="1">
    <location>
        <begin position="54"/>
        <end position="85"/>
    </location>
</feature>
<comment type="caution">
    <text evidence="2">The sequence shown here is derived from an EMBL/GenBank/DDBJ whole genome shotgun (WGS) entry which is preliminary data.</text>
</comment>
<feature type="region of interest" description="Disordered" evidence="1">
    <location>
        <begin position="1"/>
        <end position="36"/>
    </location>
</feature>
<gene>
    <name evidence="2" type="ORF">AC578_2941</name>
</gene>
<reference evidence="2 3" key="1">
    <citation type="submission" date="2015-07" db="EMBL/GenBank/DDBJ databases">
        <title>Comparative genomics of the Sigatoka disease complex on banana suggests a link between parallel evolutionary changes in Pseudocercospora fijiensis and Pseudocercospora eumusae and increased virulence on the banana host.</title>
        <authorList>
            <person name="Chang T.-C."/>
            <person name="Salvucci A."/>
            <person name="Crous P.W."/>
            <person name="Stergiopoulos I."/>
        </authorList>
    </citation>
    <scope>NUCLEOTIDE SEQUENCE [LARGE SCALE GENOMIC DNA]</scope>
    <source>
        <strain evidence="2 3">CBS 114824</strain>
    </source>
</reference>
<accession>A0A139HE73</accession>
<sequence>MDHPPCICGAPGRPTEPEVGGGEDVRRKGRSCDDRGPDSWLGAVLKHAPILQPDLPILRRNPPSRETIHPSSNERPRRFMDKDSRRGFGAFQTGLRYDQARPNIAGRPPVRCLKSCFDLVTGETTKVEATWIKDTLQCSTDNERGERNVNIVSTL</sequence>
<dbReference type="AlphaFoldDB" id="A0A139HE73"/>
<organism evidence="2 3">
    <name type="scientific">Pseudocercospora eumusae</name>
    <dbReference type="NCBI Taxonomy" id="321146"/>
    <lineage>
        <taxon>Eukaryota</taxon>
        <taxon>Fungi</taxon>
        <taxon>Dikarya</taxon>
        <taxon>Ascomycota</taxon>
        <taxon>Pezizomycotina</taxon>
        <taxon>Dothideomycetes</taxon>
        <taxon>Dothideomycetidae</taxon>
        <taxon>Mycosphaerellales</taxon>
        <taxon>Mycosphaerellaceae</taxon>
        <taxon>Pseudocercospora</taxon>
    </lineage>
</organism>
<proteinExistence type="predicted"/>
<evidence type="ECO:0000313" key="3">
    <source>
        <dbReference type="Proteomes" id="UP000070133"/>
    </source>
</evidence>